<keyword evidence="2" id="KW-1185">Reference proteome</keyword>
<gene>
    <name evidence="1" type="ORF">DAERI_060103</name>
</gene>
<accession>A0A2I9CVA4</accession>
<proteinExistence type="predicted"/>
<comment type="caution">
    <text evidence="1">The sequence shown here is derived from an EMBL/GenBank/DDBJ whole genome shotgun (WGS) entry which is preliminary data.</text>
</comment>
<dbReference type="RefSeq" id="WP_103129260.1">
    <property type="nucleotide sequence ID" value="NZ_BFAG01000006.1"/>
</dbReference>
<name>A0A2I9CVA4_9DEIO</name>
<dbReference type="EMBL" id="BFAG01000006">
    <property type="protein sequence ID" value="GBF05843.1"/>
    <property type="molecule type" value="Genomic_DNA"/>
</dbReference>
<dbReference type="AlphaFoldDB" id="A0A2I9CVA4"/>
<dbReference type="Proteomes" id="UP000236569">
    <property type="component" value="Unassembled WGS sequence"/>
</dbReference>
<sequence>MTQHIDIIGAAARPVRLTLTEEAREELRKAGLENPPADLVFYMQELSERQRERFTRESQSLSENDLLLTVMRRTAAPGTDERALAEMIRDMRPTQRAQFLGAYGNGGLVPDPKATAGAVARMTAEMTDRLLGQLGSGEPSPSSPATTE</sequence>
<protein>
    <submittedName>
        <fullName evidence="1">Uncharacterized protein</fullName>
    </submittedName>
</protein>
<reference evidence="2" key="1">
    <citation type="submission" date="2018-01" db="EMBL/GenBank/DDBJ databases">
        <title>Draft Genome Sequence of the Radioresistant Bacterium Deinococcus aerius TR0125, Isolated from the Higher Atmosphere above Japan.</title>
        <authorList>
            <person name="Satoh K."/>
            <person name="Arai H."/>
            <person name="Sanzen T."/>
            <person name="Kawaguchi Y."/>
            <person name="Hayashi H."/>
            <person name="Yokobori S."/>
            <person name="Yamagishi A."/>
            <person name="Oono Y."/>
            <person name="Narumi I."/>
        </authorList>
    </citation>
    <scope>NUCLEOTIDE SEQUENCE [LARGE SCALE GENOMIC DNA]</scope>
    <source>
        <strain evidence="2">TR0125</strain>
    </source>
</reference>
<organism evidence="1 2">
    <name type="scientific">Deinococcus aerius</name>
    <dbReference type="NCBI Taxonomy" id="200253"/>
    <lineage>
        <taxon>Bacteria</taxon>
        <taxon>Thermotogati</taxon>
        <taxon>Deinococcota</taxon>
        <taxon>Deinococci</taxon>
        <taxon>Deinococcales</taxon>
        <taxon>Deinococcaceae</taxon>
        <taxon>Deinococcus</taxon>
    </lineage>
</organism>
<evidence type="ECO:0000313" key="2">
    <source>
        <dbReference type="Proteomes" id="UP000236569"/>
    </source>
</evidence>
<evidence type="ECO:0000313" key="1">
    <source>
        <dbReference type="EMBL" id="GBF05843.1"/>
    </source>
</evidence>